<dbReference type="AlphaFoldDB" id="A0A848NX19"/>
<dbReference type="RefSeq" id="WP_012430353.1">
    <property type="nucleotide sequence ID" value="NZ_JABBZM010000017.1"/>
</dbReference>
<evidence type="ECO:0000313" key="1">
    <source>
        <dbReference type="EMBL" id="NMV39851.1"/>
    </source>
</evidence>
<dbReference type="GeneID" id="34794289"/>
<accession>A0A848NX19</accession>
<organism evidence="1 2">
    <name type="scientific">Ralstonia insidiosa</name>
    <dbReference type="NCBI Taxonomy" id="190721"/>
    <lineage>
        <taxon>Bacteria</taxon>
        <taxon>Pseudomonadati</taxon>
        <taxon>Pseudomonadota</taxon>
        <taxon>Betaproteobacteria</taxon>
        <taxon>Burkholderiales</taxon>
        <taxon>Burkholderiaceae</taxon>
        <taxon>Ralstonia</taxon>
    </lineage>
</organism>
<gene>
    <name evidence="1" type="ORF">HGR00_18230</name>
</gene>
<comment type="caution">
    <text evidence="1">The sequence shown here is derived from an EMBL/GenBank/DDBJ whole genome shotgun (WGS) entry which is preliminary data.</text>
</comment>
<name>A0A848NX19_9RALS</name>
<evidence type="ECO:0000313" key="2">
    <source>
        <dbReference type="Proteomes" id="UP000575469"/>
    </source>
</evidence>
<protein>
    <submittedName>
        <fullName evidence="1">Transposase</fullName>
    </submittedName>
</protein>
<dbReference type="InterPro" id="IPR049837">
    <property type="entry name" value="TnpC_reg-like"/>
</dbReference>
<dbReference type="Proteomes" id="UP000575469">
    <property type="component" value="Unassembled WGS sequence"/>
</dbReference>
<dbReference type="EMBL" id="JABBZM010000017">
    <property type="protein sequence ID" value="NMV39851.1"/>
    <property type="molecule type" value="Genomic_DNA"/>
</dbReference>
<sequence length="111" mass="12238">MPETKTPYGDVDSEALQGLRQSFDTRTILHAVELLDGIRARCAPDGLRDDLLRLHGMAHTVINDASLAYSTDGPTLVEQVDAVLMELGDWLAALERMRQSLEPLEHLSPAD</sequence>
<proteinExistence type="predicted"/>
<dbReference type="NCBIfam" id="NF041282">
    <property type="entry name" value="TnpC_regulator"/>
    <property type="match status" value="1"/>
</dbReference>
<reference evidence="1 2" key="1">
    <citation type="submission" date="2020-04" db="EMBL/GenBank/DDBJ databases">
        <title>Ralstonia insidiosa genome sequencing and assembly.</title>
        <authorList>
            <person name="Martins R.C.R."/>
            <person name="Perdigao-Neto L.V."/>
            <person name="Levin A.S.S."/>
            <person name="Costa S.F."/>
        </authorList>
    </citation>
    <scope>NUCLEOTIDE SEQUENCE [LARGE SCALE GENOMIC DNA]</scope>
    <source>
        <strain evidence="1 2">5047</strain>
    </source>
</reference>